<dbReference type="Proteomes" id="UP001295469">
    <property type="component" value="Chromosome C03"/>
</dbReference>
<evidence type="ECO:0000313" key="2">
    <source>
        <dbReference type="EMBL" id="CAF1700138.1"/>
    </source>
</evidence>
<dbReference type="EMBL" id="HG994367">
    <property type="protein sequence ID" value="CAF1700138.1"/>
    <property type="molecule type" value="Genomic_DNA"/>
</dbReference>
<reference evidence="2" key="1">
    <citation type="submission" date="2021-01" db="EMBL/GenBank/DDBJ databases">
        <authorList>
            <consortium name="Genoscope - CEA"/>
            <person name="William W."/>
        </authorList>
    </citation>
    <scope>NUCLEOTIDE SEQUENCE</scope>
</reference>
<evidence type="ECO:0000256" key="1">
    <source>
        <dbReference type="SAM" id="MobiDB-lite"/>
    </source>
</evidence>
<organism evidence="2">
    <name type="scientific">Brassica napus</name>
    <name type="common">Rape</name>
    <dbReference type="NCBI Taxonomy" id="3708"/>
    <lineage>
        <taxon>Eukaryota</taxon>
        <taxon>Viridiplantae</taxon>
        <taxon>Streptophyta</taxon>
        <taxon>Embryophyta</taxon>
        <taxon>Tracheophyta</taxon>
        <taxon>Spermatophyta</taxon>
        <taxon>Magnoliopsida</taxon>
        <taxon>eudicotyledons</taxon>
        <taxon>Gunneridae</taxon>
        <taxon>Pentapetalae</taxon>
        <taxon>rosids</taxon>
        <taxon>malvids</taxon>
        <taxon>Brassicales</taxon>
        <taxon>Brassicaceae</taxon>
        <taxon>Brassiceae</taxon>
        <taxon>Brassica</taxon>
    </lineage>
</organism>
<protein>
    <submittedName>
        <fullName evidence="2">(rape) hypothetical protein</fullName>
    </submittedName>
</protein>
<feature type="compositionally biased region" description="Basic and acidic residues" evidence="1">
    <location>
        <begin position="37"/>
        <end position="85"/>
    </location>
</feature>
<gene>
    <name evidence="2" type="ORF">DARMORV10_C03P23260.1</name>
</gene>
<feature type="region of interest" description="Disordered" evidence="1">
    <location>
        <begin position="1"/>
        <end position="168"/>
    </location>
</feature>
<name>A0A816I1U4_BRANA</name>
<feature type="compositionally biased region" description="Polar residues" evidence="1">
    <location>
        <begin position="26"/>
        <end position="36"/>
    </location>
</feature>
<proteinExistence type="predicted"/>
<feature type="compositionally biased region" description="Basic and acidic residues" evidence="1">
    <location>
        <begin position="112"/>
        <end position="153"/>
    </location>
</feature>
<accession>A0A816I1U4</accession>
<dbReference type="AlphaFoldDB" id="A0A816I1U4"/>
<sequence length="168" mass="18893">MTPREPPPHLWSSRTEDHNHAAKTLGQCQQIGLNNEAQRDHNPERRLAAANTPREKGKSAESRRSKSKSNEKIDLLPTLKADHSRATAATIVPNSQREYGLAREPYLAHRTTAGEHRQTHKLEQDGETDMDRTSSNRKNKEEGKEDPRARPAPDQRMSFSALDCLGKG</sequence>